<dbReference type="CDD" id="cd02440">
    <property type="entry name" value="AdoMet_MTases"/>
    <property type="match status" value="1"/>
</dbReference>
<dbReference type="Pfam" id="PF01209">
    <property type="entry name" value="Ubie_methyltran"/>
    <property type="match status" value="1"/>
</dbReference>
<organism evidence="1 2">
    <name type="scientific">Candidatus Komeilibacteria bacterium CG10_big_fil_rev_8_21_14_0_10_41_13</name>
    <dbReference type="NCBI Taxonomy" id="1974476"/>
    <lineage>
        <taxon>Bacteria</taxon>
        <taxon>Candidatus Komeiliibacteriota</taxon>
    </lineage>
</organism>
<dbReference type="AlphaFoldDB" id="A0A2M6WCW5"/>
<name>A0A2M6WCW5_9BACT</name>
<proteinExistence type="predicted"/>
<dbReference type="Proteomes" id="UP000230543">
    <property type="component" value="Unassembled WGS sequence"/>
</dbReference>
<evidence type="ECO:0000313" key="1">
    <source>
        <dbReference type="EMBL" id="PIT90585.1"/>
    </source>
</evidence>
<reference evidence="2" key="1">
    <citation type="submission" date="2017-09" db="EMBL/GenBank/DDBJ databases">
        <title>Depth-based differentiation of microbial function through sediment-hosted aquifers and enrichment of novel symbionts in the deep terrestrial subsurface.</title>
        <authorList>
            <person name="Probst A.J."/>
            <person name="Ladd B."/>
            <person name="Jarett J.K."/>
            <person name="Geller-Mcgrath D.E."/>
            <person name="Sieber C.M.K."/>
            <person name="Emerson J.B."/>
            <person name="Anantharaman K."/>
            <person name="Thomas B.C."/>
            <person name="Malmstrom R."/>
            <person name="Stieglmeier M."/>
            <person name="Klingl A."/>
            <person name="Woyke T."/>
            <person name="Ryan C.M."/>
            <person name="Banfield J.F."/>
        </authorList>
    </citation>
    <scope>NUCLEOTIDE SEQUENCE [LARGE SCALE GENOMIC DNA]</scope>
</reference>
<dbReference type="SUPFAM" id="SSF53335">
    <property type="entry name" value="S-adenosyl-L-methionine-dependent methyltransferases"/>
    <property type="match status" value="1"/>
</dbReference>
<dbReference type="EMBL" id="PFBO01000039">
    <property type="protein sequence ID" value="PIT90585.1"/>
    <property type="molecule type" value="Genomic_DNA"/>
</dbReference>
<accession>A0A2M6WCW5</accession>
<comment type="caution">
    <text evidence="1">The sequence shown here is derived from an EMBL/GenBank/DDBJ whole genome shotgun (WGS) entry which is preliminary data.</text>
</comment>
<sequence>MVLPVIKVTAPKIILRRLKNMACQKFIVGVIGLIWYNRCMMTGNKLLNPDHILKEIVEIPYGSTVADLGCGAMAFVSLAAAKIVGDQGTVYACDILKDVLSSVEAKARQAGLYNLKTVWTNLEIVGATKIPQEVDYTFLSTTLFQAKNHQAMFKEAYRLTKPGGQLMVIEWKASSGPIGPAQELRVAKEKALSLAQQVGFSLVKEFEASDSHYGLLFKK</sequence>
<dbReference type="InterPro" id="IPR029063">
    <property type="entry name" value="SAM-dependent_MTases_sf"/>
</dbReference>
<evidence type="ECO:0000313" key="2">
    <source>
        <dbReference type="Proteomes" id="UP000230543"/>
    </source>
</evidence>
<protein>
    <recommendedName>
        <fullName evidence="3">Methyltransferase domain-containing protein</fullName>
    </recommendedName>
</protein>
<dbReference type="Gene3D" id="3.40.50.150">
    <property type="entry name" value="Vaccinia Virus protein VP39"/>
    <property type="match status" value="1"/>
</dbReference>
<evidence type="ECO:0008006" key="3">
    <source>
        <dbReference type="Google" id="ProtNLM"/>
    </source>
</evidence>
<gene>
    <name evidence="1" type="ORF">COU22_01335</name>
</gene>